<keyword evidence="1" id="KW-0732">Signal</keyword>
<proteinExistence type="predicted"/>
<feature type="signal peptide" evidence="1">
    <location>
        <begin position="1"/>
        <end position="18"/>
    </location>
</feature>
<evidence type="ECO:0008006" key="4">
    <source>
        <dbReference type="Google" id="ProtNLM"/>
    </source>
</evidence>
<evidence type="ECO:0000256" key="1">
    <source>
        <dbReference type="SAM" id="SignalP"/>
    </source>
</evidence>
<sequence length="285" mass="32600">MMRYLLASVILLPQLLLAQPNEISQINWAINTAPPFHIVSGDYKQQGLCDVLIDAVHRYVPELKKHREILPQPRIGRALERAENLCFACMIHKKQSEQGAYYSVPTHVYLPHQIIANNAAAQRIREKYPLPVPLAELLADEEFHFGYPAGRRFGVLQPLIEGQDSRPGNRLVRSGDNGPEAILQMIEAQRLDYTIDYSIIRRYHELNTGQLLQLLPIAENHQQLVHGAIGCSDSSWGRSVIEKINQAMPQIRADAEFNQSQDLWFEHHPQYRQLNKRALATIKPR</sequence>
<accession>A0ABU8CBB1</accession>
<dbReference type="SUPFAM" id="SSF53850">
    <property type="entry name" value="Periplasmic binding protein-like II"/>
    <property type="match status" value="1"/>
</dbReference>
<reference evidence="2 3" key="1">
    <citation type="journal article" date="2023" name="Ecotoxicol. Environ. Saf.">
        <title>Mercury remediation potential of mercury-resistant strain Rheinheimera metallidurans sp. nov. isolated from a municipal waste dumping site.</title>
        <authorList>
            <person name="Yadav V."/>
            <person name="Manjhi A."/>
            <person name="Vadakedath N."/>
        </authorList>
    </citation>
    <scope>NUCLEOTIDE SEQUENCE [LARGE SCALE GENOMIC DNA]</scope>
    <source>
        <strain evidence="2 3">E-49</strain>
    </source>
</reference>
<comment type="caution">
    <text evidence="2">The sequence shown here is derived from an EMBL/GenBank/DDBJ whole genome shotgun (WGS) entry which is preliminary data.</text>
</comment>
<evidence type="ECO:0000313" key="2">
    <source>
        <dbReference type="EMBL" id="MEH8019142.1"/>
    </source>
</evidence>
<dbReference type="Proteomes" id="UP001375382">
    <property type="component" value="Unassembled WGS sequence"/>
</dbReference>
<dbReference type="EMBL" id="JALAAR010000020">
    <property type="protein sequence ID" value="MEH8019142.1"/>
    <property type="molecule type" value="Genomic_DNA"/>
</dbReference>
<protein>
    <recommendedName>
        <fullName evidence="4">ABC-type amino acid transport substrate-binding protein</fullName>
    </recommendedName>
</protein>
<dbReference type="InterPro" id="IPR000318">
    <property type="entry name" value="Nase_comp1_CS"/>
</dbReference>
<evidence type="ECO:0000313" key="3">
    <source>
        <dbReference type="Proteomes" id="UP001375382"/>
    </source>
</evidence>
<dbReference type="PROSITE" id="PS00699">
    <property type="entry name" value="NITROGENASE_1_1"/>
    <property type="match status" value="1"/>
</dbReference>
<name>A0ABU8CBB1_9GAMM</name>
<organism evidence="2 3">
    <name type="scientific">Rheinheimera muenzenbergensis</name>
    <dbReference type="NCBI Taxonomy" id="1193628"/>
    <lineage>
        <taxon>Bacteria</taxon>
        <taxon>Pseudomonadati</taxon>
        <taxon>Pseudomonadota</taxon>
        <taxon>Gammaproteobacteria</taxon>
        <taxon>Chromatiales</taxon>
        <taxon>Chromatiaceae</taxon>
        <taxon>Rheinheimera</taxon>
    </lineage>
</organism>
<dbReference type="RefSeq" id="WP_335737539.1">
    <property type="nucleotide sequence ID" value="NZ_JALAAR010000020.1"/>
</dbReference>
<keyword evidence="3" id="KW-1185">Reference proteome</keyword>
<feature type="chain" id="PRO_5046512789" description="ABC-type amino acid transport substrate-binding protein" evidence="1">
    <location>
        <begin position="19"/>
        <end position="285"/>
    </location>
</feature>
<gene>
    <name evidence="2" type="ORF">MN202_18040</name>
</gene>